<dbReference type="EMBL" id="CAIIXF020000011">
    <property type="protein sequence ID" value="CAH1799622.1"/>
    <property type="molecule type" value="Genomic_DNA"/>
</dbReference>
<dbReference type="InterPro" id="IPR050283">
    <property type="entry name" value="E-box_TF_Regulators"/>
</dbReference>
<dbReference type="SMART" id="SM00353">
    <property type="entry name" value="HLH"/>
    <property type="match status" value="1"/>
</dbReference>
<keyword evidence="2" id="KW-0524">Neurogenesis</keyword>
<evidence type="ECO:0000313" key="7">
    <source>
        <dbReference type="Proteomes" id="UP000749559"/>
    </source>
</evidence>
<dbReference type="GO" id="GO:0046983">
    <property type="term" value="F:protein dimerization activity"/>
    <property type="evidence" value="ECO:0007669"/>
    <property type="project" value="InterPro"/>
</dbReference>
<reference evidence="6" key="1">
    <citation type="submission" date="2022-03" db="EMBL/GenBank/DDBJ databases">
        <authorList>
            <person name="Martin C."/>
        </authorList>
    </citation>
    <scope>NUCLEOTIDE SEQUENCE</scope>
</reference>
<feature type="compositionally biased region" description="Polar residues" evidence="5">
    <location>
        <begin position="23"/>
        <end position="32"/>
    </location>
</feature>
<keyword evidence="7" id="KW-1185">Reference proteome</keyword>
<accession>A0A8J1TB51</accession>
<dbReference type="AlphaFoldDB" id="A0A8J1TB51"/>
<sequence length="274" mass="30811">MKMSISHKDKMGYDSNVHMMSPVPSQTSDTPMLSPQFSLQGSPMQVQTANQGCLILHYAPAVTAQKQQNPRLQPIMPNTLQQSKMMRCKRRLDFSNFGYELPKPETGTVGRRNERERNRVKLINMTFATLRACIPARNRGQKSRKMSKVDTLKAAIDYIQDLQEILDEHDNTAKSANTTYNDVQNAMHMNSNLYAAPEEKFNTATAMQSQAFYPAFRNDNCFTTTSNTAYSAQKPNSHFKVLISKLRNTSPGTHTHPPLAQGAVEQSPTLPNQV</sequence>
<dbReference type="PANTHER" id="PTHR23349:SF108">
    <property type="entry name" value="BHLH DOMAIN-CONTAINING PROTEIN"/>
    <property type="match status" value="1"/>
</dbReference>
<evidence type="ECO:0000256" key="1">
    <source>
        <dbReference type="ARBA" id="ARBA00004123"/>
    </source>
</evidence>
<evidence type="ECO:0000256" key="4">
    <source>
        <dbReference type="ARBA" id="ARBA00023242"/>
    </source>
</evidence>
<dbReference type="Gene3D" id="4.10.280.10">
    <property type="entry name" value="Helix-loop-helix DNA-binding domain"/>
    <property type="match status" value="1"/>
</dbReference>
<dbReference type="InterPro" id="IPR036638">
    <property type="entry name" value="HLH_DNA-bd_sf"/>
</dbReference>
<gene>
    <name evidence="6" type="ORF">OFUS_LOCUS23608</name>
</gene>
<comment type="caution">
    <text evidence="6">The sequence shown here is derived from an EMBL/GenBank/DDBJ whole genome shotgun (WGS) entry which is preliminary data.</text>
</comment>
<dbReference type="GO" id="GO:0007399">
    <property type="term" value="P:nervous system development"/>
    <property type="evidence" value="ECO:0007669"/>
    <property type="project" value="UniProtKB-KW"/>
</dbReference>
<dbReference type="FunFam" id="4.10.280.10:FF:000029">
    <property type="entry name" value="Achaete-scute family bHLH transcription factor 1"/>
    <property type="match status" value="1"/>
</dbReference>
<evidence type="ECO:0000256" key="5">
    <source>
        <dbReference type="SAM" id="MobiDB-lite"/>
    </source>
</evidence>
<evidence type="ECO:0000256" key="2">
    <source>
        <dbReference type="ARBA" id="ARBA00022902"/>
    </source>
</evidence>
<dbReference type="PROSITE" id="PS50888">
    <property type="entry name" value="BHLH"/>
    <property type="match status" value="1"/>
</dbReference>
<dbReference type="SUPFAM" id="SSF47459">
    <property type="entry name" value="HLH, helix-loop-helix DNA-binding domain"/>
    <property type="match status" value="1"/>
</dbReference>
<dbReference type="OrthoDB" id="5976910at2759"/>
<feature type="compositionally biased region" description="Basic and acidic residues" evidence="5">
    <location>
        <begin position="1"/>
        <end position="12"/>
    </location>
</feature>
<protein>
    <submittedName>
        <fullName evidence="6">Uncharacterized protein</fullName>
    </submittedName>
</protein>
<comment type="subcellular location">
    <subcellularLocation>
        <location evidence="1">Nucleus</location>
    </subcellularLocation>
</comment>
<dbReference type="GO" id="GO:0000977">
    <property type="term" value="F:RNA polymerase II transcription regulatory region sequence-specific DNA binding"/>
    <property type="evidence" value="ECO:0007669"/>
    <property type="project" value="TreeGrafter"/>
</dbReference>
<evidence type="ECO:0000256" key="3">
    <source>
        <dbReference type="ARBA" id="ARBA00023125"/>
    </source>
</evidence>
<feature type="region of interest" description="Disordered" evidence="5">
    <location>
        <begin position="248"/>
        <end position="274"/>
    </location>
</feature>
<proteinExistence type="predicted"/>
<dbReference type="GO" id="GO:0005634">
    <property type="term" value="C:nucleus"/>
    <property type="evidence" value="ECO:0007669"/>
    <property type="project" value="UniProtKB-SubCell"/>
</dbReference>
<feature type="region of interest" description="Disordered" evidence="5">
    <location>
        <begin position="1"/>
        <end position="32"/>
    </location>
</feature>
<dbReference type="Pfam" id="PF00010">
    <property type="entry name" value="HLH"/>
    <property type="match status" value="1"/>
</dbReference>
<dbReference type="InterPro" id="IPR011598">
    <property type="entry name" value="bHLH_dom"/>
</dbReference>
<evidence type="ECO:0000313" key="6">
    <source>
        <dbReference type="EMBL" id="CAH1799622.1"/>
    </source>
</evidence>
<feature type="compositionally biased region" description="Polar residues" evidence="5">
    <location>
        <begin position="264"/>
        <end position="274"/>
    </location>
</feature>
<name>A0A8J1TB51_OWEFU</name>
<dbReference type="Proteomes" id="UP000749559">
    <property type="component" value="Unassembled WGS sequence"/>
</dbReference>
<keyword evidence="4" id="KW-0539">Nucleus</keyword>
<dbReference type="GO" id="GO:0000981">
    <property type="term" value="F:DNA-binding transcription factor activity, RNA polymerase II-specific"/>
    <property type="evidence" value="ECO:0007669"/>
    <property type="project" value="TreeGrafter"/>
</dbReference>
<organism evidence="6 7">
    <name type="scientific">Owenia fusiformis</name>
    <name type="common">Polychaete worm</name>
    <dbReference type="NCBI Taxonomy" id="6347"/>
    <lineage>
        <taxon>Eukaryota</taxon>
        <taxon>Metazoa</taxon>
        <taxon>Spiralia</taxon>
        <taxon>Lophotrochozoa</taxon>
        <taxon>Annelida</taxon>
        <taxon>Polychaeta</taxon>
        <taxon>Sedentaria</taxon>
        <taxon>Canalipalpata</taxon>
        <taxon>Sabellida</taxon>
        <taxon>Oweniida</taxon>
        <taxon>Oweniidae</taxon>
        <taxon>Owenia</taxon>
    </lineage>
</organism>
<keyword evidence="3" id="KW-0238">DNA-binding</keyword>
<dbReference type="PANTHER" id="PTHR23349">
    <property type="entry name" value="BASIC HELIX-LOOP-HELIX TRANSCRIPTION FACTOR, TWIST"/>
    <property type="match status" value="1"/>
</dbReference>